<dbReference type="Pfam" id="PF01239">
    <property type="entry name" value="PPTA"/>
    <property type="match status" value="5"/>
</dbReference>
<feature type="compositionally biased region" description="Basic and acidic residues" evidence="10">
    <location>
        <begin position="8"/>
        <end position="29"/>
    </location>
</feature>
<dbReference type="FunFam" id="1.25.40.120:FF:000035">
    <property type="entry name" value="Geranylgeranyl transferase type-2 subunit alpha"/>
    <property type="match status" value="1"/>
</dbReference>
<evidence type="ECO:0000256" key="7">
    <source>
        <dbReference type="ARBA" id="ARBA00031267"/>
    </source>
</evidence>
<dbReference type="AlphaFoldDB" id="A0A7S3AJP1"/>
<evidence type="ECO:0000256" key="6">
    <source>
        <dbReference type="ARBA" id="ARBA00022737"/>
    </source>
</evidence>
<dbReference type="GO" id="GO:0004663">
    <property type="term" value="F:Rab geranylgeranyltransferase activity"/>
    <property type="evidence" value="ECO:0007669"/>
    <property type="project" value="UniProtKB-UniRule"/>
</dbReference>
<dbReference type="Gene3D" id="1.25.40.120">
    <property type="entry name" value="Protein prenylyltransferase"/>
    <property type="match status" value="1"/>
</dbReference>
<dbReference type="PANTHER" id="PTHR11129:SF2">
    <property type="entry name" value="GERANYLGERANYL TRANSFERASE TYPE-2 SUBUNIT ALPHA"/>
    <property type="match status" value="1"/>
</dbReference>
<evidence type="ECO:0000256" key="10">
    <source>
        <dbReference type="SAM" id="MobiDB-lite"/>
    </source>
</evidence>
<keyword evidence="4 9" id="KW-0637">Prenyltransferase</keyword>
<dbReference type="GO" id="GO:0097354">
    <property type="term" value="P:prenylation"/>
    <property type="evidence" value="ECO:0007669"/>
    <property type="project" value="UniProtKB-UniRule"/>
</dbReference>
<evidence type="ECO:0000256" key="1">
    <source>
        <dbReference type="ARBA" id="ARBA00006734"/>
    </source>
</evidence>
<evidence type="ECO:0000313" key="11">
    <source>
        <dbReference type="EMBL" id="CAE0105293.1"/>
    </source>
</evidence>
<evidence type="ECO:0000256" key="9">
    <source>
        <dbReference type="RuleBase" id="RU367120"/>
    </source>
</evidence>
<dbReference type="EMBL" id="HBHX01010738">
    <property type="protein sequence ID" value="CAE0105293.1"/>
    <property type="molecule type" value="Transcribed_RNA"/>
</dbReference>
<dbReference type="SUPFAM" id="SSF48439">
    <property type="entry name" value="Protein prenylyltransferase"/>
    <property type="match status" value="1"/>
</dbReference>
<proteinExistence type="inferred from homology"/>
<sequence>MSHNVKRLTAEKRAEKRRENEERANRYKELSGVTMSMRASGQFDQGALDACSRAVRMNPDMATLWNFRRGVLKRMHPDGDDDPMGARRQACEAELDLTQECLGLNPKSYPVWFHRQWVIEWGRCSWQWARELKLTAKLLALDDRNFHCWTYRRFVAKVAGESADAELNFTTSKIEQNFSNYSAWHYRSKLLPAIFGTVDDAASAGAIGGELRARLLEELQLVRNAFFTAPEDSSAWFYHRWVLAKLDAIDAAGAPPSDVRRPSPEHTAVLSDELAMIEDLLELEPESKWPLAAAVFLGKALAVVRPGSDERVSEHLRSLQRVDPTRVQYYAHLLDTVTSSALS</sequence>
<organism evidence="11">
    <name type="scientific">Haptolina ericina</name>
    <dbReference type="NCBI Taxonomy" id="156174"/>
    <lineage>
        <taxon>Eukaryota</taxon>
        <taxon>Haptista</taxon>
        <taxon>Haptophyta</taxon>
        <taxon>Prymnesiophyceae</taxon>
        <taxon>Prymnesiales</taxon>
        <taxon>Prymnesiaceae</taxon>
        <taxon>Haptolina</taxon>
    </lineage>
</organism>
<comment type="function">
    <text evidence="9">Catalyzes the transfer of a geranyl-geranyl moiety from geranyl-geranyl pyrophosphate to cysteines occuring in specific C-terminal amino acid sequences.</text>
</comment>
<evidence type="ECO:0000256" key="8">
    <source>
        <dbReference type="ARBA" id="ARBA00047658"/>
    </source>
</evidence>
<dbReference type="EC" id="2.5.1.60" evidence="2 9"/>
<feature type="region of interest" description="Disordered" evidence="10">
    <location>
        <begin position="1"/>
        <end position="29"/>
    </location>
</feature>
<gene>
    <name evidence="11" type="ORF">HERI1096_LOCUS5951</name>
</gene>
<evidence type="ECO:0000256" key="5">
    <source>
        <dbReference type="ARBA" id="ARBA00022679"/>
    </source>
</evidence>
<evidence type="ECO:0000256" key="4">
    <source>
        <dbReference type="ARBA" id="ARBA00022602"/>
    </source>
</evidence>
<comment type="catalytic activity">
    <reaction evidence="8 9">
        <text>geranylgeranyl diphosphate + L-cysteinyl-[protein] = S-geranylgeranyl-L-cysteinyl-[protein] + diphosphate</text>
        <dbReference type="Rhea" id="RHEA:21240"/>
        <dbReference type="Rhea" id="RHEA-COMP:10131"/>
        <dbReference type="Rhea" id="RHEA-COMP:11537"/>
        <dbReference type="ChEBI" id="CHEBI:29950"/>
        <dbReference type="ChEBI" id="CHEBI:33019"/>
        <dbReference type="ChEBI" id="CHEBI:57533"/>
        <dbReference type="ChEBI" id="CHEBI:86021"/>
        <dbReference type="EC" id="2.5.1.60"/>
    </reaction>
</comment>
<name>A0A7S3AJP1_9EUKA</name>
<evidence type="ECO:0000256" key="2">
    <source>
        <dbReference type="ARBA" id="ARBA00012656"/>
    </source>
</evidence>
<comment type="similarity">
    <text evidence="1 9">Belongs to the protein prenyltransferase subunit alpha family.</text>
</comment>
<dbReference type="GO" id="GO:0005968">
    <property type="term" value="C:Rab-protein geranylgeranyltransferase complex"/>
    <property type="evidence" value="ECO:0007669"/>
    <property type="project" value="TreeGrafter"/>
</dbReference>
<protein>
    <recommendedName>
        <fullName evidence="3 9">Geranylgeranyl transferase type-2 subunit alpha</fullName>
        <ecNumber evidence="2 9">2.5.1.60</ecNumber>
    </recommendedName>
    <alternativeName>
        <fullName evidence="7 9">Geranylgeranyl transferase type II subunit alpha</fullName>
    </alternativeName>
</protein>
<reference evidence="11" key="1">
    <citation type="submission" date="2021-01" db="EMBL/GenBank/DDBJ databases">
        <authorList>
            <person name="Corre E."/>
            <person name="Pelletier E."/>
            <person name="Niang G."/>
            <person name="Scheremetjew M."/>
            <person name="Finn R."/>
            <person name="Kale V."/>
            <person name="Holt S."/>
            <person name="Cochrane G."/>
            <person name="Meng A."/>
            <person name="Brown T."/>
            <person name="Cohen L."/>
        </authorList>
    </citation>
    <scope>NUCLEOTIDE SEQUENCE</scope>
    <source>
        <strain evidence="11">CCMP281</strain>
    </source>
</reference>
<dbReference type="PANTHER" id="PTHR11129">
    <property type="entry name" value="PROTEIN FARNESYLTRANSFERASE ALPHA SUBUNIT/RAB GERANYLGERANYL TRANSFERASE ALPHA SUBUNIT"/>
    <property type="match status" value="1"/>
</dbReference>
<dbReference type="InterPro" id="IPR002088">
    <property type="entry name" value="Prenyl_trans_a"/>
</dbReference>
<evidence type="ECO:0000256" key="3">
    <source>
        <dbReference type="ARBA" id="ARBA00014772"/>
    </source>
</evidence>
<dbReference type="PROSITE" id="PS51147">
    <property type="entry name" value="PFTA"/>
    <property type="match status" value="5"/>
</dbReference>
<accession>A0A7S3AJP1</accession>
<keyword evidence="6" id="KW-0677">Repeat</keyword>
<keyword evidence="5 9" id="KW-0808">Transferase</keyword>